<dbReference type="Proteomes" id="UP000799755">
    <property type="component" value="Unassembled WGS sequence"/>
</dbReference>
<protein>
    <submittedName>
        <fullName evidence="1">Uncharacterized protein</fullName>
    </submittedName>
</protein>
<name>A0ACB6QBJ4_9PLEO</name>
<proteinExistence type="predicted"/>
<sequence length="286" mass="32447">MTVPNTNTKVPTPSNPSSLKSRYSIRKLEPKHGPWAAAIIIHSNLFHSPVWPVLYPKNITENVHKSLAAASYLVDHQITSGMSFGVFDDEYVFKRPESEEVGGKLYWDDNEKSVEETQGLEAESLRLAEQMDFPLVSVALSYDSSDPLDFDKMGPLLACLPHFGLIYHILAELDSRDPASWQAKAHNEVLFRNATSTRREYEGEKLMSGLARWLMREADVRGWRGIQIECVHDKVSYTWANPEKPYKGTIVSKFDTKTWTNEEGKKAFEPADQVITKVYVDLKPEA</sequence>
<dbReference type="EMBL" id="MU003538">
    <property type="protein sequence ID" value="KAF2464338.1"/>
    <property type="molecule type" value="Genomic_DNA"/>
</dbReference>
<comment type="caution">
    <text evidence="1">The sequence shown here is derived from an EMBL/GenBank/DDBJ whole genome shotgun (WGS) entry which is preliminary data.</text>
</comment>
<keyword evidence="2" id="KW-1185">Reference proteome</keyword>
<gene>
    <name evidence="1" type="ORF">BDR25DRAFT_307318</name>
</gene>
<accession>A0ACB6QBJ4</accession>
<reference evidence="1" key="1">
    <citation type="journal article" date="2020" name="Stud. Mycol.">
        <title>101 Dothideomycetes genomes: a test case for predicting lifestyles and emergence of pathogens.</title>
        <authorList>
            <person name="Haridas S."/>
            <person name="Albert R."/>
            <person name="Binder M."/>
            <person name="Bloem J."/>
            <person name="Labutti K."/>
            <person name="Salamov A."/>
            <person name="Andreopoulos B."/>
            <person name="Baker S."/>
            <person name="Barry K."/>
            <person name="Bills G."/>
            <person name="Bluhm B."/>
            <person name="Cannon C."/>
            <person name="Castanera R."/>
            <person name="Culley D."/>
            <person name="Daum C."/>
            <person name="Ezra D."/>
            <person name="Gonzalez J."/>
            <person name="Henrissat B."/>
            <person name="Kuo A."/>
            <person name="Liang C."/>
            <person name="Lipzen A."/>
            <person name="Lutzoni F."/>
            <person name="Magnuson J."/>
            <person name="Mondo S."/>
            <person name="Nolan M."/>
            <person name="Ohm R."/>
            <person name="Pangilinan J."/>
            <person name="Park H.-J."/>
            <person name="Ramirez L."/>
            <person name="Alfaro M."/>
            <person name="Sun H."/>
            <person name="Tritt A."/>
            <person name="Yoshinaga Y."/>
            <person name="Zwiers L.-H."/>
            <person name="Turgeon B."/>
            <person name="Goodwin S."/>
            <person name="Spatafora J."/>
            <person name="Crous P."/>
            <person name="Grigoriev I."/>
        </authorList>
    </citation>
    <scope>NUCLEOTIDE SEQUENCE</scope>
    <source>
        <strain evidence="1">ATCC 200398</strain>
    </source>
</reference>
<evidence type="ECO:0000313" key="1">
    <source>
        <dbReference type="EMBL" id="KAF2464338.1"/>
    </source>
</evidence>
<evidence type="ECO:0000313" key="2">
    <source>
        <dbReference type="Proteomes" id="UP000799755"/>
    </source>
</evidence>
<organism evidence="1 2">
    <name type="scientific">Lindgomyces ingoldianus</name>
    <dbReference type="NCBI Taxonomy" id="673940"/>
    <lineage>
        <taxon>Eukaryota</taxon>
        <taxon>Fungi</taxon>
        <taxon>Dikarya</taxon>
        <taxon>Ascomycota</taxon>
        <taxon>Pezizomycotina</taxon>
        <taxon>Dothideomycetes</taxon>
        <taxon>Pleosporomycetidae</taxon>
        <taxon>Pleosporales</taxon>
        <taxon>Lindgomycetaceae</taxon>
        <taxon>Lindgomyces</taxon>
    </lineage>
</organism>